<reference evidence="2 3" key="1">
    <citation type="journal article" date="2021" name="Elife">
        <title>Chloroplast acquisition without the gene transfer in kleptoplastic sea slugs, Plakobranchus ocellatus.</title>
        <authorList>
            <person name="Maeda T."/>
            <person name="Takahashi S."/>
            <person name="Yoshida T."/>
            <person name="Shimamura S."/>
            <person name="Takaki Y."/>
            <person name="Nagai Y."/>
            <person name="Toyoda A."/>
            <person name="Suzuki Y."/>
            <person name="Arimoto A."/>
            <person name="Ishii H."/>
            <person name="Satoh N."/>
            <person name="Nishiyama T."/>
            <person name="Hasebe M."/>
            <person name="Maruyama T."/>
            <person name="Minagawa J."/>
            <person name="Obokata J."/>
            <person name="Shigenobu S."/>
        </authorList>
    </citation>
    <scope>NUCLEOTIDE SEQUENCE [LARGE SCALE GENOMIC DNA]</scope>
</reference>
<keyword evidence="3" id="KW-1185">Reference proteome</keyword>
<dbReference type="AlphaFoldDB" id="A0AAV4ACK4"/>
<feature type="region of interest" description="Disordered" evidence="1">
    <location>
        <begin position="1"/>
        <end position="44"/>
    </location>
</feature>
<evidence type="ECO:0000313" key="2">
    <source>
        <dbReference type="EMBL" id="GFO04503.1"/>
    </source>
</evidence>
<evidence type="ECO:0000256" key="1">
    <source>
        <dbReference type="SAM" id="MobiDB-lite"/>
    </source>
</evidence>
<evidence type="ECO:0000313" key="3">
    <source>
        <dbReference type="Proteomes" id="UP000735302"/>
    </source>
</evidence>
<name>A0AAV4ACK4_9GAST</name>
<comment type="caution">
    <text evidence="2">The sequence shown here is derived from an EMBL/GenBank/DDBJ whole genome shotgun (WGS) entry which is preliminary data.</text>
</comment>
<protein>
    <submittedName>
        <fullName evidence="2">Uncharacterized protein</fullName>
    </submittedName>
</protein>
<accession>A0AAV4ACK4</accession>
<dbReference type="Proteomes" id="UP000735302">
    <property type="component" value="Unassembled WGS sequence"/>
</dbReference>
<feature type="compositionally biased region" description="Basic residues" evidence="1">
    <location>
        <begin position="11"/>
        <end position="20"/>
    </location>
</feature>
<gene>
    <name evidence="2" type="ORF">PoB_003100800</name>
</gene>
<organism evidence="2 3">
    <name type="scientific">Plakobranchus ocellatus</name>
    <dbReference type="NCBI Taxonomy" id="259542"/>
    <lineage>
        <taxon>Eukaryota</taxon>
        <taxon>Metazoa</taxon>
        <taxon>Spiralia</taxon>
        <taxon>Lophotrochozoa</taxon>
        <taxon>Mollusca</taxon>
        <taxon>Gastropoda</taxon>
        <taxon>Heterobranchia</taxon>
        <taxon>Euthyneura</taxon>
        <taxon>Panpulmonata</taxon>
        <taxon>Sacoglossa</taxon>
        <taxon>Placobranchoidea</taxon>
        <taxon>Plakobranchidae</taxon>
        <taxon>Plakobranchus</taxon>
    </lineage>
</organism>
<proteinExistence type="predicted"/>
<sequence>MAAEMSLLPHPRGKKPRKILRLPVPRKQQKSKYQPSAELKSRKDRRLLGKHSIVLRLWRWMMRILYPQSGGIPPPSAPRGPQPSLWRHSLILEGGFEVPIPKPGKDPSDPSNYRPIALTSCLFKTHERMVND</sequence>
<dbReference type="EMBL" id="BLXT01003739">
    <property type="protein sequence ID" value="GFO04503.1"/>
    <property type="molecule type" value="Genomic_DNA"/>
</dbReference>